<accession>A0ABT2IWS0</accession>
<proteinExistence type="predicted"/>
<organism evidence="2 3">
    <name type="scientific">Chryseobacterium herbae</name>
    <dbReference type="NCBI Taxonomy" id="2976476"/>
    <lineage>
        <taxon>Bacteria</taxon>
        <taxon>Pseudomonadati</taxon>
        <taxon>Bacteroidota</taxon>
        <taxon>Flavobacteriia</taxon>
        <taxon>Flavobacteriales</taxon>
        <taxon>Weeksellaceae</taxon>
        <taxon>Chryseobacterium group</taxon>
        <taxon>Chryseobacterium</taxon>
    </lineage>
</organism>
<comment type="caution">
    <text evidence="2">The sequence shown here is derived from an EMBL/GenBank/DDBJ whole genome shotgun (WGS) entry which is preliminary data.</text>
</comment>
<evidence type="ECO:0000313" key="2">
    <source>
        <dbReference type="EMBL" id="MCT2562750.1"/>
    </source>
</evidence>
<evidence type="ECO:0000313" key="3">
    <source>
        <dbReference type="Proteomes" id="UP001525566"/>
    </source>
</evidence>
<gene>
    <name evidence="2" type="ORF">N0B48_12715</name>
</gene>
<keyword evidence="3" id="KW-1185">Reference proteome</keyword>
<keyword evidence="1" id="KW-0732">Signal</keyword>
<dbReference type="EMBL" id="JAOAMU010000003">
    <property type="protein sequence ID" value="MCT2562750.1"/>
    <property type="molecule type" value="Genomic_DNA"/>
</dbReference>
<dbReference type="RefSeq" id="WP_259839166.1">
    <property type="nucleotide sequence ID" value="NZ_JAOAMU010000003.1"/>
</dbReference>
<feature type="signal peptide" evidence="1">
    <location>
        <begin position="1"/>
        <end position="19"/>
    </location>
</feature>
<name>A0ABT2IWS0_9FLAO</name>
<feature type="chain" id="PRO_5047450975" evidence="1">
    <location>
        <begin position="20"/>
        <end position="163"/>
    </location>
</feature>
<sequence length="163" mass="18496">MKNVFTVLLLIGLSGLMSAQKKAEKDIWSGTYMVNEMSNGVVTTTDTLVVVRMKDADAEEVRDKEKSDLVRWSMISKRDGGKDKITVKRFLFDLANDEDEYKEFGLTDMHKEGKINCIDGGHFFICQTAPDTTVAFGKEETYFTKTGFFGVWLHYGVVELQKK</sequence>
<reference evidence="2 3" key="1">
    <citation type="submission" date="2022-09" db="EMBL/GenBank/DDBJ databases">
        <title>Chryseobacterium oleae sp.nov., isolated from the inter-root soil of Pyrola calliantha H. Andr. in Tibet.</title>
        <authorList>
            <person name="Li Z."/>
        </authorList>
    </citation>
    <scope>NUCLEOTIDE SEQUENCE [LARGE SCALE GENOMIC DNA]</scope>
    <source>
        <strain evidence="3">pc1-10</strain>
    </source>
</reference>
<dbReference type="Proteomes" id="UP001525566">
    <property type="component" value="Unassembled WGS sequence"/>
</dbReference>
<protein>
    <submittedName>
        <fullName evidence="2">Phosphate ABC transporter permease</fullName>
    </submittedName>
</protein>
<evidence type="ECO:0000256" key="1">
    <source>
        <dbReference type="SAM" id="SignalP"/>
    </source>
</evidence>